<keyword evidence="2" id="KW-1185">Reference proteome</keyword>
<organism evidence="1 2">
    <name type="scientific">Kitasatospora viridis</name>
    <dbReference type="NCBI Taxonomy" id="281105"/>
    <lineage>
        <taxon>Bacteria</taxon>
        <taxon>Bacillati</taxon>
        <taxon>Actinomycetota</taxon>
        <taxon>Actinomycetes</taxon>
        <taxon>Kitasatosporales</taxon>
        <taxon>Streptomycetaceae</taxon>
        <taxon>Kitasatospora</taxon>
    </lineage>
</organism>
<reference evidence="1 2" key="1">
    <citation type="submission" date="2019-06" db="EMBL/GenBank/DDBJ databases">
        <title>Sequencing the genomes of 1000 actinobacteria strains.</title>
        <authorList>
            <person name="Klenk H.-P."/>
        </authorList>
    </citation>
    <scope>NUCLEOTIDE SEQUENCE [LARGE SCALE GENOMIC DNA]</scope>
    <source>
        <strain evidence="1 2">DSM 44826</strain>
    </source>
</reference>
<name>A0A561SDC7_9ACTN</name>
<dbReference type="Proteomes" id="UP000317940">
    <property type="component" value="Unassembled WGS sequence"/>
</dbReference>
<comment type="caution">
    <text evidence="1">The sequence shown here is derived from an EMBL/GenBank/DDBJ whole genome shotgun (WGS) entry which is preliminary data.</text>
</comment>
<protein>
    <submittedName>
        <fullName evidence="1">Uncharacterized protein</fullName>
    </submittedName>
</protein>
<evidence type="ECO:0000313" key="1">
    <source>
        <dbReference type="EMBL" id="TWF72871.1"/>
    </source>
</evidence>
<accession>A0A561SDC7</accession>
<evidence type="ECO:0000313" key="2">
    <source>
        <dbReference type="Proteomes" id="UP000317940"/>
    </source>
</evidence>
<proteinExistence type="predicted"/>
<dbReference type="EMBL" id="VIWT01000006">
    <property type="protein sequence ID" value="TWF72871.1"/>
    <property type="molecule type" value="Genomic_DNA"/>
</dbReference>
<gene>
    <name evidence="1" type="ORF">FHX73_1622</name>
</gene>
<sequence>MKKIAIRKPGAVRLTSAAIALYGSCGGGIRNA</sequence>
<dbReference type="AlphaFoldDB" id="A0A561SDC7"/>